<keyword evidence="1" id="KW-0285">Flavoprotein</keyword>
<comment type="caution">
    <text evidence="4">The sequence shown here is derived from an EMBL/GenBank/DDBJ whole genome shotgun (WGS) entry which is preliminary data.</text>
</comment>
<dbReference type="InterPro" id="IPR003680">
    <property type="entry name" value="Flavodoxin_fold"/>
</dbReference>
<keyword evidence="5" id="KW-1185">Reference proteome</keyword>
<name>A0A2M9A5U0_9BACT</name>
<organism evidence="4 5">
    <name type="scientific">Hallerella succinigenes</name>
    <dbReference type="NCBI Taxonomy" id="1896222"/>
    <lineage>
        <taxon>Bacteria</taxon>
        <taxon>Pseudomonadati</taxon>
        <taxon>Fibrobacterota</taxon>
        <taxon>Fibrobacteria</taxon>
        <taxon>Fibrobacterales</taxon>
        <taxon>Fibrobacteraceae</taxon>
        <taxon>Hallerella</taxon>
    </lineage>
</organism>
<dbReference type="Gene3D" id="3.40.50.360">
    <property type="match status" value="1"/>
</dbReference>
<reference evidence="4 5" key="1">
    <citation type="submission" date="2017-11" db="EMBL/GenBank/DDBJ databases">
        <title>Animal gut microbial communities from fecal samples from Wisconsin, USA.</title>
        <authorList>
            <person name="Neumann A."/>
        </authorList>
    </citation>
    <scope>NUCLEOTIDE SEQUENCE [LARGE SCALE GENOMIC DNA]</scope>
    <source>
        <strain evidence="4 5">UWS3</strain>
    </source>
</reference>
<evidence type="ECO:0000313" key="4">
    <source>
        <dbReference type="EMBL" id="PJJ41003.1"/>
    </source>
</evidence>
<feature type="domain" description="Flavodoxin-like fold" evidence="3">
    <location>
        <begin position="3"/>
        <end position="110"/>
    </location>
</feature>
<keyword evidence="2" id="KW-0288">FMN</keyword>
<proteinExistence type="predicted"/>
<evidence type="ECO:0000313" key="5">
    <source>
        <dbReference type="Proteomes" id="UP000231134"/>
    </source>
</evidence>
<dbReference type="AlphaFoldDB" id="A0A2M9A5U0"/>
<dbReference type="InterPro" id="IPR029039">
    <property type="entry name" value="Flavoprotein-like_sf"/>
</dbReference>
<dbReference type="InterPro" id="IPR051796">
    <property type="entry name" value="ISF_SsuE-like"/>
</dbReference>
<gene>
    <name evidence="4" type="ORF">BGX16_0957</name>
</gene>
<dbReference type="PANTHER" id="PTHR43278">
    <property type="entry name" value="NAD(P)H-DEPENDENT FMN-CONTAINING OXIDOREDUCTASE YWQN-RELATED"/>
    <property type="match status" value="1"/>
</dbReference>
<dbReference type="Pfam" id="PF02525">
    <property type="entry name" value="Flavodoxin_2"/>
    <property type="match status" value="1"/>
</dbReference>
<evidence type="ECO:0000256" key="2">
    <source>
        <dbReference type="ARBA" id="ARBA00022643"/>
    </source>
</evidence>
<dbReference type="RefSeq" id="WP_241899456.1">
    <property type="nucleotide sequence ID" value="NZ_PGEX01000001.1"/>
</dbReference>
<dbReference type="PANTHER" id="PTHR43278:SF2">
    <property type="entry name" value="IRON-SULFUR FLAVOPROTEIN"/>
    <property type="match status" value="1"/>
</dbReference>
<sequence length="251" mass="28478">MAKKILIMVASPKNERSGTLIPTKAFVDGMLENGDYESEYVFIDRLNIKPCRGCLTCWGRPDGSCFIKDDDVPETRKKLEEADVVIWSFPLFLFSIPGQMKVLLDRIVGMVHPYMGQKLSGGNSTPDMNKPMHGLQHQKPGQKIILLSSCAWMDIDVVYEPIKKQFDIILGRGKYYLIACPQMRALHHRGGERRLNMLRKRYAAGGAELAKTDAISKEAIDLMQKPIFGEDAYVTLVTEFVTHMFDRDDNF</sequence>
<accession>A0A2M9A5U0</accession>
<evidence type="ECO:0000259" key="3">
    <source>
        <dbReference type="Pfam" id="PF02525"/>
    </source>
</evidence>
<dbReference type="EMBL" id="PGEX01000001">
    <property type="protein sequence ID" value="PJJ41003.1"/>
    <property type="molecule type" value="Genomic_DNA"/>
</dbReference>
<dbReference type="SUPFAM" id="SSF52218">
    <property type="entry name" value="Flavoproteins"/>
    <property type="match status" value="1"/>
</dbReference>
<dbReference type="Proteomes" id="UP000231134">
    <property type="component" value="Unassembled WGS sequence"/>
</dbReference>
<protein>
    <submittedName>
        <fullName evidence="4">Flavodoxin-like protein</fullName>
    </submittedName>
</protein>
<evidence type="ECO:0000256" key="1">
    <source>
        <dbReference type="ARBA" id="ARBA00022630"/>
    </source>
</evidence>